<dbReference type="Pfam" id="PF01627">
    <property type="entry name" value="Hpt"/>
    <property type="match status" value="1"/>
</dbReference>
<dbReference type="GO" id="GO:0000160">
    <property type="term" value="P:phosphorelay signal transduction system"/>
    <property type="evidence" value="ECO:0007669"/>
    <property type="project" value="UniProtKB-KW"/>
</dbReference>
<dbReference type="Pfam" id="PF00072">
    <property type="entry name" value="Response_reg"/>
    <property type="match status" value="1"/>
</dbReference>
<dbReference type="InterPro" id="IPR001789">
    <property type="entry name" value="Sig_transdc_resp-reg_receiver"/>
</dbReference>
<dbReference type="PANTHER" id="PTHR45339">
    <property type="entry name" value="HYBRID SIGNAL TRANSDUCTION HISTIDINE KINASE J"/>
    <property type="match status" value="1"/>
</dbReference>
<evidence type="ECO:0000256" key="2">
    <source>
        <dbReference type="ARBA" id="ARBA00022475"/>
    </source>
</evidence>
<keyword evidence="7" id="KW-1133">Transmembrane helix</keyword>
<name>A0A1Y2K6Y9_9PROT</name>
<evidence type="ECO:0000259" key="11">
    <source>
        <dbReference type="PROSITE" id="PS50110"/>
    </source>
</evidence>
<organism evidence="12 13">
    <name type="scientific">Magnetofaba australis IT-1</name>
    <dbReference type="NCBI Taxonomy" id="1434232"/>
    <lineage>
        <taxon>Bacteria</taxon>
        <taxon>Pseudomonadati</taxon>
        <taxon>Pseudomonadota</taxon>
        <taxon>Magnetococcia</taxon>
        <taxon>Magnetococcales</taxon>
        <taxon>Magnetococcaceae</taxon>
        <taxon>Magnetofaba</taxon>
    </lineage>
</organism>
<dbReference type="InterPro" id="IPR008207">
    <property type="entry name" value="Sig_transdc_His_kin_Hpt_dom"/>
</dbReference>
<dbReference type="PANTHER" id="PTHR45339:SF1">
    <property type="entry name" value="HYBRID SIGNAL TRANSDUCTION HISTIDINE KINASE J"/>
    <property type="match status" value="1"/>
</dbReference>
<dbReference type="GO" id="GO:0005524">
    <property type="term" value="F:ATP binding"/>
    <property type="evidence" value="ECO:0007669"/>
    <property type="project" value="UniProtKB-KW"/>
</dbReference>
<dbReference type="SMART" id="SM00448">
    <property type="entry name" value="REC"/>
    <property type="match status" value="1"/>
</dbReference>
<dbReference type="GO" id="GO:0005886">
    <property type="term" value="C:plasma membrane"/>
    <property type="evidence" value="ECO:0007669"/>
    <property type="project" value="UniProtKB-SubCell"/>
</dbReference>
<keyword evidence="2" id="KW-1003">Cell membrane</keyword>
<dbReference type="GO" id="GO:0071474">
    <property type="term" value="P:cellular hyperosmotic response"/>
    <property type="evidence" value="ECO:0007669"/>
    <property type="project" value="TreeGrafter"/>
</dbReference>
<evidence type="ECO:0000256" key="5">
    <source>
        <dbReference type="ARBA" id="ARBA00022741"/>
    </source>
</evidence>
<keyword evidence="13" id="KW-1185">Reference proteome</keyword>
<gene>
    <name evidence="12" type="ORF">MAIT1_03269</name>
</gene>
<keyword evidence="9" id="KW-0472">Membrane</keyword>
<evidence type="ECO:0000313" key="12">
    <source>
        <dbReference type="EMBL" id="OSM05118.1"/>
    </source>
</evidence>
<dbReference type="InterPro" id="IPR036641">
    <property type="entry name" value="HPT_dom_sf"/>
</dbReference>
<dbReference type="OrthoDB" id="9786548at2"/>
<evidence type="ECO:0000256" key="9">
    <source>
        <dbReference type="ARBA" id="ARBA00023136"/>
    </source>
</evidence>
<dbReference type="CDD" id="cd17546">
    <property type="entry name" value="REC_hyHK_CKI1_RcsC-like"/>
    <property type="match status" value="1"/>
</dbReference>
<dbReference type="SUPFAM" id="SSF52172">
    <property type="entry name" value="CheY-like"/>
    <property type="match status" value="1"/>
</dbReference>
<dbReference type="AlphaFoldDB" id="A0A1Y2K6Y9"/>
<feature type="domain" description="Response regulatory" evidence="11">
    <location>
        <begin position="6"/>
        <end position="128"/>
    </location>
</feature>
<dbReference type="GO" id="GO:0004673">
    <property type="term" value="F:protein histidine kinase activity"/>
    <property type="evidence" value="ECO:0007669"/>
    <property type="project" value="TreeGrafter"/>
</dbReference>
<dbReference type="InterPro" id="IPR011006">
    <property type="entry name" value="CheY-like_superfamily"/>
</dbReference>
<evidence type="ECO:0000256" key="1">
    <source>
        <dbReference type="ARBA" id="ARBA00004651"/>
    </source>
</evidence>
<evidence type="ECO:0000313" key="13">
    <source>
        <dbReference type="Proteomes" id="UP000194003"/>
    </source>
</evidence>
<evidence type="ECO:0000256" key="3">
    <source>
        <dbReference type="ARBA" id="ARBA00022553"/>
    </source>
</evidence>
<evidence type="ECO:0000256" key="7">
    <source>
        <dbReference type="ARBA" id="ARBA00022989"/>
    </source>
</evidence>
<accession>A0A1Y2K6Y9</accession>
<keyword evidence="4" id="KW-0812">Transmembrane</keyword>
<evidence type="ECO:0000256" key="10">
    <source>
        <dbReference type="PROSITE-ProRule" id="PRU00169"/>
    </source>
</evidence>
<evidence type="ECO:0000256" key="8">
    <source>
        <dbReference type="ARBA" id="ARBA00023012"/>
    </source>
</evidence>
<comment type="subcellular location">
    <subcellularLocation>
        <location evidence="1">Cell membrane</location>
        <topology evidence="1">Multi-pass membrane protein</topology>
    </subcellularLocation>
</comment>
<evidence type="ECO:0000256" key="6">
    <source>
        <dbReference type="ARBA" id="ARBA00022840"/>
    </source>
</evidence>
<dbReference type="Proteomes" id="UP000194003">
    <property type="component" value="Unassembled WGS sequence"/>
</dbReference>
<keyword evidence="3 10" id="KW-0597">Phosphoprotein</keyword>
<reference evidence="12 13" key="1">
    <citation type="journal article" date="2016" name="BMC Genomics">
        <title>Combined genomic and structural analyses of a cultured magnetotactic bacterium reveals its niche adaptation to a dynamic environment.</title>
        <authorList>
            <person name="Araujo A.C."/>
            <person name="Morillo V."/>
            <person name="Cypriano J."/>
            <person name="Teixeira L.C."/>
            <person name="Leao P."/>
            <person name="Lyra S."/>
            <person name="Almeida L.G."/>
            <person name="Bazylinski D.A."/>
            <person name="Vasconcellos A.T."/>
            <person name="Abreu F."/>
            <person name="Lins U."/>
        </authorList>
    </citation>
    <scope>NUCLEOTIDE SEQUENCE [LARGE SCALE GENOMIC DNA]</scope>
    <source>
        <strain evidence="12 13">IT-1</strain>
    </source>
</reference>
<dbReference type="PROSITE" id="PS50110">
    <property type="entry name" value="RESPONSE_REGULATORY"/>
    <property type="match status" value="1"/>
</dbReference>
<proteinExistence type="predicted"/>
<feature type="modified residue" description="4-aspartylphosphate" evidence="10">
    <location>
        <position position="58"/>
    </location>
</feature>
<dbReference type="SUPFAM" id="SSF47226">
    <property type="entry name" value="Histidine-containing phosphotransfer domain, HPT domain"/>
    <property type="match status" value="1"/>
</dbReference>
<protein>
    <submittedName>
        <fullName evidence="12">Putative response regulator receiver protein</fullName>
    </submittedName>
</protein>
<dbReference type="Gene3D" id="1.20.120.160">
    <property type="entry name" value="HPT domain"/>
    <property type="match status" value="1"/>
</dbReference>
<keyword evidence="6" id="KW-0067">ATP-binding</keyword>
<evidence type="ECO:0000256" key="4">
    <source>
        <dbReference type="ARBA" id="ARBA00022692"/>
    </source>
</evidence>
<dbReference type="STRING" id="1434232.MAIT1_03269"/>
<sequence>MDKPSRILIVDDNPTNLKVLRSMLGALRASNLEVDAAATGDDALNLISGHRYALVFMDCHMPGLSGSQTAELIRAQEQQLLFAHTPIIALTAHAPDEGEAAAAAAGMDGFLTKPIDMETLRILLERWLPAQSAAPEEAPVSAPEDADAYDVTKAMNALGLPEETHQEVAEVIVEEIPTMLMTLHTLLDHGRMQEAREQSHILKGSMANAIFPQLREPAESMHLHIRAKDAKQSLAGLARLQKAYQPILDMLIARYGLRPH</sequence>
<dbReference type="EMBL" id="LVJN01000018">
    <property type="protein sequence ID" value="OSM05118.1"/>
    <property type="molecule type" value="Genomic_DNA"/>
</dbReference>
<keyword evidence="5" id="KW-0547">Nucleotide-binding</keyword>
<comment type="caution">
    <text evidence="12">The sequence shown here is derived from an EMBL/GenBank/DDBJ whole genome shotgun (WGS) entry which is preliminary data.</text>
</comment>
<keyword evidence="8" id="KW-0902">Two-component regulatory system</keyword>
<dbReference type="RefSeq" id="WP_143814723.1">
    <property type="nucleotide sequence ID" value="NZ_LVJN01000018.1"/>
</dbReference>
<dbReference type="Gene3D" id="3.40.50.2300">
    <property type="match status" value="1"/>
</dbReference>